<dbReference type="EMBL" id="MQUR01000034">
    <property type="protein sequence ID" value="OLZ65690.1"/>
    <property type="molecule type" value="Genomic_DNA"/>
</dbReference>
<protein>
    <submittedName>
        <fullName evidence="2">Uncharacterized protein</fullName>
    </submittedName>
</protein>
<gene>
    <name evidence="2" type="ORF">AVW11_16410</name>
</gene>
<accession>A0ABX3G1P2</accession>
<dbReference type="NCBIfam" id="NF041823">
    <property type="entry name" value="daptide_RRE"/>
    <property type="match status" value="1"/>
</dbReference>
<sequence length="369" mass="38291">MEHSQLKRAKRQLASWGTGRTGPVDNGPAQGTRTATVVLESAAQLPPVLASDFVGHRTVVFVPDGQDGGPVRQADPQAPGAVGPLVVRYEGSLAEPGDEMSVGDSFFLQTQDYATSEYMSVIGPTLIRITEEADFDGYLADADRARNQGTFADFATDPAVRIGDLSALGAGPAGDGPFTRLYVRSNGEVSLSPVALPLGTVADGGAALAAEWTRLNSGSAHPCAVSLGLVVPDRARTDALTARPWLGRYLAALDAVRELRSRGITGLEVSGFGARLVPGLAELGDSAADRDDVDAPLLLWTGEQAVVHSARTGRFFSLGRAAAELAETLLVHGSVEAAAAHADRAALTQVETLFASAGVRLTVATAAAR</sequence>
<reference evidence="2 3" key="1">
    <citation type="submission" date="2016-01" db="EMBL/GenBank/DDBJ databases">
        <title>Streptomyces amritsarensis strain MTCC 11845 genome sequencing and assembly.</title>
        <authorList>
            <person name="Sharma D."/>
            <person name="Nair G.R."/>
            <person name="Kaur G."/>
            <person name="Manhas R.K."/>
            <person name="Mayilraj S."/>
        </authorList>
    </citation>
    <scope>NUCLEOTIDE SEQUENCE [LARGE SCALE GENOMIC DNA]</scope>
    <source>
        <strain evidence="2 3">MTCC 11845</strain>
    </source>
</reference>
<keyword evidence="3" id="KW-1185">Reference proteome</keyword>
<organism evidence="2 3">
    <name type="scientific">Streptomyces amritsarensis</name>
    <dbReference type="NCBI Taxonomy" id="681158"/>
    <lineage>
        <taxon>Bacteria</taxon>
        <taxon>Bacillati</taxon>
        <taxon>Actinomycetota</taxon>
        <taxon>Actinomycetes</taxon>
        <taxon>Kitasatosporales</taxon>
        <taxon>Streptomycetaceae</taxon>
        <taxon>Streptomyces</taxon>
    </lineage>
</organism>
<feature type="region of interest" description="Disordered" evidence="1">
    <location>
        <begin position="1"/>
        <end position="30"/>
    </location>
</feature>
<name>A0ABX3G1P2_9ACTN</name>
<comment type="caution">
    <text evidence="2">The sequence shown here is derived from an EMBL/GenBank/DDBJ whole genome shotgun (WGS) entry which is preliminary data.</text>
</comment>
<dbReference type="InterPro" id="IPR049693">
    <property type="entry name" value="Daptide_RRE"/>
</dbReference>
<evidence type="ECO:0000313" key="3">
    <source>
        <dbReference type="Proteomes" id="UP000187151"/>
    </source>
</evidence>
<proteinExistence type="predicted"/>
<dbReference type="RefSeq" id="WP_063898584.1">
    <property type="nucleotide sequence ID" value="NZ_MQUR01000034.1"/>
</dbReference>
<feature type="compositionally biased region" description="Basic residues" evidence="1">
    <location>
        <begin position="1"/>
        <end position="11"/>
    </location>
</feature>
<evidence type="ECO:0000256" key="1">
    <source>
        <dbReference type="SAM" id="MobiDB-lite"/>
    </source>
</evidence>
<dbReference type="Proteomes" id="UP000187151">
    <property type="component" value="Unassembled WGS sequence"/>
</dbReference>
<evidence type="ECO:0000313" key="2">
    <source>
        <dbReference type="EMBL" id="OLZ65690.1"/>
    </source>
</evidence>